<evidence type="ECO:0000259" key="1">
    <source>
        <dbReference type="Pfam" id="PF22848"/>
    </source>
</evidence>
<reference evidence="2 3" key="1">
    <citation type="journal article" date="2006" name="J. Bacteriol.">
        <title>The genome sequence of the obligately chemolithoautotrophic, facultatively anaerobic bacterium Thiobacillus denitrificans.</title>
        <authorList>
            <person name="Beller H.R."/>
            <person name="Chain P.S."/>
            <person name="Letain T.E."/>
            <person name="Chakicherla A."/>
            <person name="Larimer F.W."/>
            <person name="Richardson P.M."/>
            <person name="Coleman M.A."/>
            <person name="Wood A.P."/>
            <person name="Kelly D.P."/>
        </authorList>
    </citation>
    <scope>NUCLEOTIDE SEQUENCE [LARGE SCALE GENOMIC DNA]</scope>
    <source>
        <strain evidence="2 3">ATCC 25259</strain>
    </source>
</reference>
<dbReference type="KEGG" id="tbd:Tbd_1789"/>
<name>Q3SHZ1_THIDA</name>
<dbReference type="EMBL" id="CP000116">
    <property type="protein sequence ID" value="AAZ97742.1"/>
    <property type="molecule type" value="Genomic_DNA"/>
</dbReference>
<dbReference type="Pfam" id="PF22848">
    <property type="entry name" value="ASD1_dom"/>
    <property type="match status" value="1"/>
</dbReference>
<dbReference type="STRING" id="292415.Tbd_1789"/>
<dbReference type="PANTHER" id="PTHR43576:SF3">
    <property type="entry name" value="ALPHA-L-ARABINOFURANOSIDASE C"/>
    <property type="match status" value="1"/>
</dbReference>
<dbReference type="Proteomes" id="UP000008291">
    <property type="component" value="Chromosome"/>
</dbReference>
<dbReference type="GO" id="GO:0000272">
    <property type="term" value="P:polysaccharide catabolic process"/>
    <property type="evidence" value="ECO:0007669"/>
    <property type="project" value="TreeGrafter"/>
</dbReference>
<dbReference type="InterPro" id="IPR055235">
    <property type="entry name" value="ASD1_cat"/>
</dbReference>
<dbReference type="InterPro" id="IPR017853">
    <property type="entry name" value="GH"/>
</dbReference>
<keyword evidence="3" id="KW-1185">Reference proteome</keyword>
<accession>Q3SHZ1</accession>
<gene>
    <name evidence="2" type="ordered locus">Tbd_1789</name>
</gene>
<evidence type="ECO:0000313" key="2">
    <source>
        <dbReference type="EMBL" id="AAZ97742.1"/>
    </source>
</evidence>
<dbReference type="eggNOG" id="COG3534">
    <property type="taxonomic scope" value="Bacteria"/>
</dbReference>
<dbReference type="PANTHER" id="PTHR43576">
    <property type="entry name" value="ALPHA-L-ARABINOFURANOSIDASE C-RELATED"/>
    <property type="match status" value="1"/>
</dbReference>
<organism evidence="2 3">
    <name type="scientific">Thiobacillus denitrificans (strain ATCC 25259 / T1)</name>
    <dbReference type="NCBI Taxonomy" id="292415"/>
    <lineage>
        <taxon>Bacteria</taxon>
        <taxon>Pseudomonadati</taxon>
        <taxon>Pseudomonadota</taxon>
        <taxon>Betaproteobacteria</taxon>
        <taxon>Nitrosomonadales</taxon>
        <taxon>Thiobacillaceae</taxon>
        <taxon>Thiobacillus</taxon>
    </lineage>
</organism>
<sequence>MQTVTVRTRRGIKSGLTATATRSVRTSASALILWGGLHVSADAAEQTASQWKLPRAVQIQRSQEVLIEVDPNSVIRSAVPAALFGFNIPWMNFQRGYWRENQVRPEVIAWLKPFSGAVYRYPGGEWSNWFEWEKAAGPGSSRPEQYTTFGSTKAEFGFDEFLDFVKAVNGVPLVTVNLKGTKGAPWSDQQAVESNVEWLQHSVQREGRAVARGNAQFCQTGTKCPVEWWELGNELDWGKGAWTHTEYVNRAREVGLAMKNIDPAIKLIAHTTSSPWSTKRVIGEKPKARDFDSAVGAGLGDLAYGYAYHPYYDGISIPAANHYMERAINYLRPTASTGKPPPIFVTEHGRWPNQPKFGKWETTWIKTGNLGGAVSTADFLLSQMVIPDVRAAMWHSLGARGPWQLFYLDAAADALYPNVVYWALRVLREGLIGDALKVSVSSPNTSGYRGGYDVRAVFMRDSTHTRYSLLTINRAEKEQKARLLFPEWAGRKVKGQQYYVSGDSDALANTKERKNAVTMRSRAVGLRFDDAGQAEISLPAFSVSSIVITP</sequence>
<feature type="domain" description="Alpha-L-arabinofuranosidase 1 catalytic" evidence="1">
    <location>
        <begin position="112"/>
        <end position="274"/>
    </location>
</feature>
<dbReference type="SUPFAM" id="SSF51445">
    <property type="entry name" value="(Trans)glycosidases"/>
    <property type="match status" value="1"/>
</dbReference>
<dbReference type="AlphaFoldDB" id="Q3SHZ1"/>
<dbReference type="HOGENOM" id="CLU_495143_0_0_4"/>
<protein>
    <submittedName>
        <fullName evidence="2">Putative alpha-L-arabinofuranosidase</fullName>
    </submittedName>
</protein>
<evidence type="ECO:0000313" key="3">
    <source>
        <dbReference type="Proteomes" id="UP000008291"/>
    </source>
</evidence>
<proteinExistence type="predicted"/>
<dbReference type="Gene3D" id="3.20.20.80">
    <property type="entry name" value="Glycosidases"/>
    <property type="match status" value="1"/>
</dbReference>
<dbReference type="CAZy" id="GH51">
    <property type="family name" value="Glycoside Hydrolase Family 51"/>
</dbReference>